<evidence type="ECO:0000313" key="1">
    <source>
        <dbReference type="EMBL" id="CAK5082540.1"/>
    </source>
</evidence>
<comment type="caution">
    <text evidence="1">The sequence shown here is derived from an EMBL/GenBank/DDBJ whole genome shotgun (WGS) entry which is preliminary data.</text>
</comment>
<proteinExistence type="predicted"/>
<evidence type="ECO:0000313" key="2">
    <source>
        <dbReference type="Proteomes" id="UP001497535"/>
    </source>
</evidence>
<reference evidence="1" key="1">
    <citation type="submission" date="2023-11" db="EMBL/GenBank/DDBJ databases">
        <authorList>
            <person name="Poullet M."/>
        </authorList>
    </citation>
    <scope>NUCLEOTIDE SEQUENCE</scope>
    <source>
        <strain evidence="1">E1834</strain>
    </source>
</reference>
<name>A0ACB0ZX27_MELEN</name>
<protein>
    <submittedName>
        <fullName evidence="1">Uncharacterized protein</fullName>
    </submittedName>
</protein>
<sequence length="49" mass="5373">MVSLSFSPALSLSSSLGWSTKISVNQKWSSLNTLKAYQDSSLSFSKLIF</sequence>
<dbReference type="Proteomes" id="UP001497535">
    <property type="component" value="Unassembled WGS sequence"/>
</dbReference>
<organism evidence="1 2">
    <name type="scientific">Meloidogyne enterolobii</name>
    <name type="common">Root-knot nematode worm</name>
    <name type="synonym">Meloidogyne mayaguensis</name>
    <dbReference type="NCBI Taxonomy" id="390850"/>
    <lineage>
        <taxon>Eukaryota</taxon>
        <taxon>Metazoa</taxon>
        <taxon>Ecdysozoa</taxon>
        <taxon>Nematoda</taxon>
        <taxon>Chromadorea</taxon>
        <taxon>Rhabditida</taxon>
        <taxon>Tylenchina</taxon>
        <taxon>Tylenchomorpha</taxon>
        <taxon>Tylenchoidea</taxon>
        <taxon>Meloidogynidae</taxon>
        <taxon>Meloidogyninae</taxon>
        <taxon>Meloidogyne</taxon>
    </lineage>
</organism>
<keyword evidence="2" id="KW-1185">Reference proteome</keyword>
<accession>A0ACB0ZX27</accession>
<gene>
    <name evidence="1" type="ORF">MENTE1834_LOCUS29831</name>
</gene>
<dbReference type="EMBL" id="CAVMJV010000047">
    <property type="protein sequence ID" value="CAK5082540.1"/>
    <property type="molecule type" value="Genomic_DNA"/>
</dbReference>